<dbReference type="GO" id="GO:0004222">
    <property type="term" value="F:metalloendopeptidase activity"/>
    <property type="evidence" value="ECO:0007669"/>
    <property type="project" value="TreeGrafter"/>
</dbReference>
<evidence type="ECO:0000256" key="3">
    <source>
        <dbReference type="SAM" id="SignalP"/>
    </source>
</evidence>
<dbReference type="InterPro" id="IPR036779">
    <property type="entry name" value="LysM_dom_sf"/>
</dbReference>
<accession>A0A8J7K252</accession>
<dbReference type="InterPro" id="IPR050570">
    <property type="entry name" value="Cell_wall_metabolism_enzyme"/>
</dbReference>
<feature type="chain" id="PRO_5035280366" evidence="3">
    <location>
        <begin position="23"/>
        <end position="233"/>
    </location>
</feature>
<dbReference type="Pfam" id="PF01551">
    <property type="entry name" value="Peptidase_M23"/>
    <property type="match status" value="1"/>
</dbReference>
<dbReference type="PANTHER" id="PTHR21666:SF263">
    <property type="entry name" value="MUREIN HYDROLASE ACTIVATOR NLPD"/>
    <property type="match status" value="1"/>
</dbReference>
<evidence type="ECO:0000256" key="1">
    <source>
        <dbReference type="ARBA" id="ARBA00038420"/>
    </source>
</evidence>
<evidence type="ECO:0000313" key="6">
    <source>
        <dbReference type="Proteomes" id="UP000604481"/>
    </source>
</evidence>
<dbReference type="CDD" id="cd00118">
    <property type="entry name" value="LysM"/>
    <property type="match status" value="1"/>
</dbReference>
<keyword evidence="6" id="KW-1185">Reference proteome</keyword>
<dbReference type="InterPro" id="IPR018392">
    <property type="entry name" value="LysM"/>
</dbReference>
<dbReference type="Gene3D" id="2.70.70.10">
    <property type="entry name" value="Glucose Permease (Domain IIA)"/>
    <property type="match status" value="1"/>
</dbReference>
<feature type="signal peptide" evidence="3">
    <location>
        <begin position="1"/>
        <end position="22"/>
    </location>
</feature>
<comment type="caution">
    <text evidence="5">The sequence shown here is derived from an EMBL/GenBank/DDBJ whole genome shotgun (WGS) entry which is preliminary data.</text>
</comment>
<evidence type="ECO:0000259" key="4">
    <source>
        <dbReference type="PROSITE" id="PS51782"/>
    </source>
</evidence>
<dbReference type="Gene3D" id="3.10.350.10">
    <property type="entry name" value="LysM domain"/>
    <property type="match status" value="1"/>
</dbReference>
<feature type="domain" description="LysM" evidence="4">
    <location>
        <begin position="37"/>
        <end position="81"/>
    </location>
</feature>
<dbReference type="InterPro" id="IPR011055">
    <property type="entry name" value="Dup_hybrid_motif"/>
</dbReference>
<feature type="compositionally biased region" description="Low complexity" evidence="2">
    <location>
        <begin position="82"/>
        <end position="98"/>
    </location>
</feature>
<dbReference type="Pfam" id="PF01476">
    <property type="entry name" value="LysM"/>
    <property type="match status" value="1"/>
</dbReference>
<dbReference type="EMBL" id="JADFUA010000007">
    <property type="protein sequence ID" value="MBE9610091.1"/>
    <property type="molecule type" value="Genomic_DNA"/>
</dbReference>
<dbReference type="CDD" id="cd12797">
    <property type="entry name" value="M23_peptidase"/>
    <property type="match status" value="1"/>
</dbReference>
<evidence type="ECO:0000313" key="5">
    <source>
        <dbReference type="EMBL" id="MBE9610091.1"/>
    </source>
</evidence>
<reference evidence="5 6" key="1">
    <citation type="submission" date="2020-10" db="EMBL/GenBank/DDBJ databases">
        <title>The genome sequence of Chitinilyticum litopenaei 4Y14.</title>
        <authorList>
            <person name="Liu Y."/>
        </authorList>
    </citation>
    <scope>NUCLEOTIDE SEQUENCE [LARGE SCALE GENOMIC DNA]</scope>
    <source>
        <strain evidence="5 6">4Y14</strain>
    </source>
</reference>
<dbReference type="AlphaFoldDB" id="A0A8J7K252"/>
<sequence length="233" mass="24590">MLTLSRSLRPLLSLLLATLLVACSSTPAPVTGPTPAGHYRVKAGDTLYRIARANRQSVSNLVRWNGLKSADAIEVGQLLRVSPPDGSRPSSGSANTTPRPTPTPTPSSSPAATPILLWPGDGALLYRYDGQRRKGIGIAATSGSPVKAAAAGKVVYTGDGIRSYGLLLIIKHSNGLLTTYAHNAKLLVKEGQQVEAGQTIAQAGSTGTDRIMIHFEVRRDGKAVDPLPWLPER</sequence>
<dbReference type="PROSITE" id="PS51257">
    <property type="entry name" value="PROKAR_LIPOPROTEIN"/>
    <property type="match status" value="1"/>
</dbReference>
<dbReference type="InterPro" id="IPR016047">
    <property type="entry name" value="M23ase_b-sheet_dom"/>
</dbReference>
<proteinExistence type="inferred from homology"/>
<dbReference type="SMART" id="SM00257">
    <property type="entry name" value="LysM"/>
    <property type="match status" value="1"/>
</dbReference>
<feature type="region of interest" description="Disordered" evidence="2">
    <location>
        <begin position="80"/>
        <end position="114"/>
    </location>
</feature>
<dbReference type="RefSeq" id="WP_194116620.1">
    <property type="nucleotide sequence ID" value="NZ_JADFUA010000007.1"/>
</dbReference>
<evidence type="ECO:0000256" key="2">
    <source>
        <dbReference type="SAM" id="MobiDB-lite"/>
    </source>
</evidence>
<dbReference type="SUPFAM" id="SSF51261">
    <property type="entry name" value="Duplicated hybrid motif"/>
    <property type="match status" value="1"/>
</dbReference>
<organism evidence="5 6">
    <name type="scientific">Chitinilyticum piscinae</name>
    <dbReference type="NCBI Taxonomy" id="2866724"/>
    <lineage>
        <taxon>Bacteria</taxon>
        <taxon>Pseudomonadati</taxon>
        <taxon>Pseudomonadota</taxon>
        <taxon>Betaproteobacteria</taxon>
        <taxon>Neisseriales</taxon>
        <taxon>Chitinibacteraceae</taxon>
        <taxon>Chitinilyticum</taxon>
    </lineage>
</organism>
<gene>
    <name evidence="5" type="ORF">INR99_12140</name>
</gene>
<dbReference type="PROSITE" id="PS51782">
    <property type="entry name" value="LYSM"/>
    <property type="match status" value="1"/>
</dbReference>
<dbReference type="PANTHER" id="PTHR21666">
    <property type="entry name" value="PEPTIDASE-RELATED"/>
    <property type="match status" value="1"/>
</dbReference>
<name>A0A8J7K252_9NEIS</name>
<keyword evidence="3" id="KW-0732">Signal</keyword>
<dbReference type="Proteomes" id="UP000604481">
    <property type="component" value="Unassembled WGS sequence"/>
</dbReference>
<comment type="similarity">
    <text evidence="1">Belongs to the E.coli NlpD/Haemophilus LppB family.</text>
</comment>
<protein>
    <submittedName>
        <fullName evidence="5">Peptidoglycan DD-metalloendopeptidase family protein</fullName>
    </submittedName>
</protein>